<dbReference type="EMBL" id="FZNW01000005">
    <property type="protein sequence ID" value="SNR42104.1"/>
    <property type="molecule type" value="Genomic_DNA"/>
</dbReference>
<feature type="domain" description="AB hydrolase-1" evidence="1">
    <location>
        <begin position="38"/>
        <end position="262"/>
    </location>
</feature>
<dbReference type="Proteomes" id="UP000198348">
    <property type="component" value="Unassembled WGS sequence"/>
</dbReference>
<dbReference type="PANTHER" id="PTHR43798">
    <property type="entry name" value="MONOACYLGLYCEROL LIPASE"/>
    <property type="match status" value="1"/>
</dbReference>
<dbReference type="PANTHER" id="PTHR43798:SF33">
    <property type="entry name" value="HYDROLASE, PUTATIVE (AFU_ORTHOLOGUE AFUA_2G14860)-RELATED"/>
    <property type="match status" value="1"/>
</dbReference>
<dbReference type="Pfam" id="PF12697">
    <property type="entry name" value="Abhydrolase_6"/>
    <property type="match status" value="1"/>
</dbReference>
<dbReference type="OrthoDB" id="334507at2"/>
<gene>
    <name evidence="2" type="ORF">SAMN06265360_105164</name>
</gene>
<protein>
    <submittedName>
        <fullName evidence="2">Pimeloyl-ACP methyl ester carboxylesterase</fullName>
    </submittedName>
</protein>
<dbReference type="Gene3D" id="3.40.50.1820">
    <property type="entry name" value="alpha/beta hydrolase"/>
    <property type="match status" value="1"/>
</dbReference>
<dbReference type="GO" id="GO:0016020">
    <property type="term" value="C:membrane"/>
    <property type="evidence" value="ECO:0007669"/>
    <property type="project" value="TreeGrafter"/>
</dbReference>
<dbReference type="GO" id="GO:0047372">
    <property type="term" value="F:monoacylglycerol lipase activity"/>
    <property type="evidence" value="ECO:0007669"/>
    <property type="project" value="TreeGrafter"/>
</dbReference>
<dbReference type="InterPro" id="IPR050266">
    <property type="entry name" value="AB_hydrolase_sf"/>
</dbReference>
<dbReference type="RefSeq" id="WP_089300482.1">
    <property type="nucleotide sequence ID" value="NZ_FZNW01000005.1"/>
</dbReference>
<evidence type="ECO:0000259" key="1">
    <source>
        <dbReference type="Pfam" id="PF12697"/>
    </source>
</evidence>
<dbReference type="InterPro" id="IPR000073">
    <property type="entry name" value="AB_hydrolase_1"/>
</dbReference>
<evidence type="ECO:0000313" key="2">
    <source>
        <dbReference type="EMBL" id="SNR42104.1"/>
    </source>
</evidence>
<evidence type="ECO:0000313" key="3">
    <source>
        <dbReference type="Proteomes" id="UP000198348"/>
    </source>
</evidence>
<organism evidence="2 3">
    <name type="scientific">Haloechinothrix alba</name>
    <dbReference type="NCBI Taxonomy" id="664784"/>
    <lineage>
        <taxon>Bacteria</taxon>
        <taxon>Bacillati</taxon>
        <taxon>Actinomycetota</taxon>
        <taxon>Actinomycetes</taxon>
        <taxon>Pseudonocardiales</taxon>
        <taxon>Pseudonocardiaceae</taxon>
        <taxon>Haloechinothrix</taxon>
    </lineage>
</organism>
<name>A0A238W740_9PSEU</name>
<dbReference type="AlphaFoldDB" id="A0A238W740"/>
<accession>A0A238W740</accession>
<proteinExistence type="predicted"/>
<dbReference type="SUPFAM" id="SSF53474">
    <property type="entry name" value="alpha/beta-Hydrolases"/>
    <property type="match status" value="1"/>
</dbReference>
<keyword evidence="3" id="KW-1185">Reference proteome</keyword>
<reference evidence="2 3" key="1">
    <citation type="submission" date="2017-06" db="EMBL/GenBank/DDBJ databases">
        <authorList>
            <person name="Kim H.J."/>
            <person name="Triplett B.A."/>
        </authorList>
    </citation>
    <scope>NUCLEOTIDE SEQUENCE [LARGE SCALE GENOMIC DNA]</scope>
    <source>
        <strain evidence="2 3">DSM 45207</strain>
    </source>
</reference>
<sequence>MDRAFPDTVTDWADSGRLVDTAPGRVFVRRSDGSAPYLVFLHGYPTSGYDFRHVIDRVPERATLALDFLGFGLSDKPRPHRYSIFEHDMGTSVATELMARDFAGTLSFRLRRVVLSNGGVIIERAGLRPIQRVLLSPLGPLAALLSNRLVFAQQLGRLFSADHPLDRREAAAQWALVSNAGGHRIAHLLCRYVRERSSYARRWHGAIGSWEGTLGFVWGLRDPVATGHVLNGLRELRPSAPVIELAELGHYPQLEDPEAFTEAMLRLLDDRSS</sequence>
<dbReference type="InterPro" id="IPR029058">
    <property type="entry name" value="AB_hydrolase_fold"/>
</dbReference>
<dbReference type="GO" id="GO:0046464">
    <property type="term" value="P:acylglycerol catabolic process"/>
    <property type="evidence" value="ECO:0007669"/>
    <property type="project" value="TreeGrafter"/>
</dbReference>